<protein>
    <recommendedName>
        <fullName evidence="2">C2H2-type domain-containing protein</fullName>
    </recommendedName>
</protein>
<keyword evidence="1" id="KW-0479">Metal-binding</keyword>
<dbReference type="EMBL" id="GL883339">
    <property type="protein sequence ID" value="EGF97080.1"/>
    <property type="molecule type" value="Genomic_DNA"/>
</dbReference>
<dbReference type="GeneID" id="18925408"/>
<evidence type="ECO:0000259" key="2">
    <source>
        <dbReference type="PROSITE" id="PS50157"/>
    </source>
</evidence>
<evidence type="ECO:0000256" key="1">
    <source>
        <dbReference type="PROSITE-ProRule" id="PRU00042"/>
    </source>
</evidence>
<dbReference type="GO" id="GO:0008270">
    <property type="term" value="F:zinc ion binding"/>
    <property type="evidence" value="ECO:0007669"/>
    <property type="project" value="UniProtKB-KW"/>
</dbReference>
<dbReference type="PROSITE" id="PS00028">
    <property type="entry name" value="ZINC_FINGER_C2H2_1"/>
    <property type="match status" value="2"/>
</dbReference>
<accession>F4SE47</accession>
<name>F4SE47_MELLP</name>
<keyword evidence="1" id="KW-0862">Zinc</keyword>
<dbReference type="KEGG" id="mlr:MELLADRAFT_114611"/>
<dbReference type="SMART" id="SM00355">
    <property type="entry name" value="ZnF_C2H2"/>
    <property type="match status" value="3"/>
</dbReference>
<dbReference type="HOGENOM" id="CLU_003526_0_0_1"/>
<dbReference type="STRING" id="747676.F4SE47"/>
<feature type="domain" description="C2H2-type" evidence="2">
    <location>
        <begin position="48"/>
        <end position="76"/>
    </location>
</feature>
<keyword evidence="4" id="KW-1185">Reference proteome</keyword>
<gene>
    <name evidence="3" type="ORF">MELLADRAFT_114611</name>
</gene>
<organism evidence="4">
    <name type="scientific">Melampsora larici-populina (strain 98AG31 / pathotype 3-4-7)</name>
    <name type="common">Poplar leaf rust fungus</name>
    <dbReference type="NCBI Taxonomy" id="747676"/>
    <lineage>
        <taxon>Eukaryota</taxon>
        <taxon>Fungi</taxon>
        <taxon>Dikarya</taxon>
        <taxon>Basidiomycota</taxon>
        <taxon>Pucciniomycotina</taxon>
        <taxon>Pucciniomycetes</taxon>
        <taxon>Pucciniales</taxon>
        <taxon>Melampsoraceae</taxon>
        <taxon>Melampsora</taxon>
    </lineage>
</organism>
<dbReference type="Proteomes" id="UP000001072">
    <property type="component" value="Unassembled WGS sequence"/>
</dbReference>
<dbReference type="RefSeq" id="XP_007419651.1">
    <property type="nucleotide sequence ID" value="XM_007419589.1"/>
</dbReference>
<dbReference type="InterPro" id="IPR013087">
    <property type="entry name" value="Znf_C2H2_type"/>
</dbReference>
<dbReference type="InParanoid" id="F4SE47"/>
<proteinExistence type="predicted"/>
<sequence length="805" mass="90550">MLQMFIGVELTISVLYQPFISVQKVTESSSIGSNTPLKPIRNMGRADFTCGPCDLIFADKTKTDEHHRLVHQQNVKVKTIHGEEIQIPRAADGFFHCPVTGCQHFVKNPRNLATHVKRCTGPAPTAPQRPIPNFDGQQVRVVPYGSDIKEMHTHHMNDDPTRDVDKEVMMAELQEYAPLIAAGPFPPHHVEGQKAKPIEGLLLYNGFTCKFCNKSWKNMKSVINHFITNHKEAVNILLEKLTACATEEAELGPDSILDKDMANWVYVTGIYTYTQGLLRNGKTCEELVVAGAGNENVESMVAYIATWINKTMKRLHQTGQLLKRMCMAETSPNLITPIVLFQRIGRQQRAHALARKGLSLQVCADLATFMWFLIEQAEEPLDPNMEIHDVTKARILGLRDVVLHLTTPDTDPSQLDYLPAEDDHVSSHVSGILCCLFQTYCGGWAQQYQLPPMAFIALSVFKEDGSYDSPNLITHLIAAMQYGTRLAFAEQYLDEPRPRFDPAADPTNPVEDNMQKFEFLRKGGPGAFKYVRQLMHLVSTVILSEALPDTTFWADHQHETLEVDNKLVTVSGIRDCIHLQQKRAQADLSTLLKGCKMPLFDTSLYHDVATCRQPGTNFLNHSELEHGKYGLHLLKEWTRKNDVHGLLAEGWQSKVDSGVTVYDKSIWKASAVWEWLELYNNLQERLYFLYHVASGFLRPTAIFFLKALGRPERAREMATKVWVSALKGPMDSTEFSAILKRHFTEGGVAPLGIQSWRHVSVAIVDAHIKLHRSTLLEGEDDIIDCQRGHSTFTANSAYGGTGGYH</sequence>
<feature type="non-terminal residue" evidence="3">
    <location>
        <position position="805"/>
    </location>
</feature>
<keyword evidence="1" id="KW-0863">Zinc-finger</keyword>
<dbReference type="AlphaFoldDB" id="F4SE47"/>
<reference evidence="4" key="1">
    <citation type="journal article" date="2011" name="Proc. Natl. Acad. Sci. U.S.A.">
        <title>Obligate biotrophy features unraveled by the genomic analysis of rust fungi.</title>
        <authorList>
            <person name="Duplessis S."/>
            <person name="Cuomo C.A."/>
            <person name="Lin Y.-C."/>
            <person name="Aerts A."/>
            <person name="Tisserant E."/>
            <person name="Veneault-Fourrey C."/>
            <person name="Joly D.L."/>
            <person name="Hacquard S."/>
            <person name="Amselem J."/>
            <person name="Cantarel B.L."/>
            <person name="Chiu R."/>
            <person name="Coutinho P.M."/>
            <person name="Feau N."/>
            <person name="Field M."/>
            <person name="Frey P."/>
            <person name="Gelhaye E."/>
            <person name="Goldberg J."/>
            <person name="Grabherr M.G."/>
            <person name="Kodira C.D."/>
            <person name="Kohler A."/>
            <person name="Kuees U."/>
            <person name="Lindquist E.A."/>
            <person name="Lucas S.M."/>
            <person name="Mago R."/>
            <person name="Mauceli E."/>
            <person name="Morin E."/>
            <person name="Murat C."/>
            <person name="Pangilinan J.L."/>
            <person name="Park R."/>
            <person name="Pearson M."/>
            <person name="Quesneville H."/>
            <person name="Rouhier N."/>
            <person name="Sakthikumar S."/>
            <person name="Salamov A.A."/>
            <person name="Schmutz J."/>
            <person name="Selles B."/>
            <person name="Shapiro H."/>
            <person name="Tanguay P."/>
            <person name="Tuskan G.A."/>
            <person name="Henrissat B."/>
            <person name="Van de Peer Y."/>
            <person name="Rouze P."/>
            <person name="Ellis J.G."/>
            <person name="Dodds P.N."/>
            <person name="Schein J.E."/>
            <person name="Zhong S."/>
            <person name="Hamelin R.C."/>
            <person name="Grigoriev I.V."/>
            <person name="Szabo L.J."/>
            <person name="Martin F."/>
        </authorList>
    </citation>
    <scope>NUCLEOTIDE SEQUENCE [LARGE SCALE GENOMIC DNA]</scope>
    <source>
        <strain evidence="4">98AG31 / pathotype 3-4-7</strain>
    </source>
</reference>
<evidence type="ECO:0000313" key="4">
    <source>
        <dbReference type="Proteomes" id="UP000001072"/>
    </source>
</evidence>
<dbReference type="PROSITE" id="PS50157">
    <property type="entry name" value="ZINC_FINGER_C2H2_2"/>
    <property type="match status" value="1"/>
</dbReference>
<evidence type="ECO:0000313" key="3">
    <source>
        <dbReference type="EMBL" id="EGF97080.1"/>
    </source>
</evidence>
<dbReference type="VEuPathDB" id="FungiDB:MELLADRAFT_114611"/>
<dbReference type="OrthoDB" id="2507468at2759"/>